<protein>
    <submittedName>
        <fullName evidence="1">Uncharacterized protein</fullName>
    </submittedName>
</protein>
<dbReference type="EMBL" id="BARS01050922">
    <property type="protein sequence ID" value="GAG52362.1"/>
    <property type="molecule type" value="Genomic_DNA"/>
</dbReference>
<evidence type="ECO:0000313" key="1">
    <source>
        <dbReference type="EMBL" id="GAG52362.1"/>
    </source>
</evidence>
<dbReference type="AlphaFoldDB" id="X0Z167"/>
<gene>
    <name evidence="1" type="ORF">S01H1_75937</name>
</gene>
<proteinExistence type="predicted"/>
<accession>X0Z167</accession>
<organism evidence="1">
    <name type="scientific">marine sediment metagenome</name>
    <dbReference type="NCBI Taxonomy" id="412755"/>
    <lineage>
        <taxon>unclassified sequences</taxon>
        <taxon>metagenomes</taxon>
        <taxon>ecological metagenomes</taxon>
    </lineage>
</organism>
<reference evidence="1" key="1">
    <citation type="journal article" date="2014" name="Front. Microbiol.">
        <title>High frequency of phylogenetically diverse reductive dehalogenase-homologous genes in deep subseafloor sedimentary metagenomes.</title>
        <authorList>
            <person name="Kawai M."/>
            <person name="Futagami T."/>
            <person name="Toyoda A."/>
            <person name="Takaki Y."/>
            <person name="Nishi S."/>
            <person name="Hori S."/>
            <person name="Arai W."/>
            <person name="Tsubouchi T."/>
            <person name="Morono Y."/>
            <person name="Uchiyama I."/>
            <person name="Ito T."/>
            <person name="Fujiyama A."/>
            <person name="Inagaki F."/>
            <person name="Takami H."/>
        </authorList>
    </citation>
    <scope>NUCLEOTIDE SEQUENCE</scope>
    <source>
        <strain evidence="1">Expedition CK06-06</strain>
    </source>
</reference>
<name>X0Z167_9ZZZZ</name>
<comment type="caution">
    <text evidence="1">The sequence shown here is derived from an EMBL/GenBank/DDBJ whole genome shotgun (WGS) entry which is preliminary data.</text>
</comment>
<sequence length="160" mass="16589">MQLTGPVALALTLTILLMGQGAPEGPTQKKEITAQRFVLVDSTGKECAWLKVDENNAPILLLKSGVAHASLKLSDTSAGLACGNGEGVSWVGVTPDGPNMNFRGKDLKTGAYFGVGSDLGVGLHLYSESCKVGAALRVEPDGSPTLRLADKAGKTVWKAP</sequence>